<sequence length="116" mass="13224">MSIRIIIESISKQELQELANVWYGTLIKGAVDVENETVALGGDWHIDACEVLTGQGSHKDNVWGFNILMTEDGLENAFEYNSMINIKPVHNHKQMEIGPDELRQKIFEIVSQKIIW</sequence>
<dbReference type="Proteomes" id="UP000179686">
    <property type="component" value="Unassembled WGS sequence"/>
</dbReference>
<dbReference type="EMBL" id="MFUC01000002">
    <property type="protein sequence ID" value="OGI72662.1"/>
    <property type="molecule type" value="Genomic_DNA"/>
</dbReference>
<reference evidence="1 2" key="1">
    <citation type="journal article" date="2016" name="Nat. Commun.">
        <title>Thousands of microbial genomes shed light on interconnected biogeochemical processes in an aquifer system.</title>
        <authorList>
            <person name="Anantharaman K."/>
            <person name="Brown C.T."/>
            <person name="Hug L.A."/>
            <person name="Sharon I."/>
            <person name="Castelle C.J."/>
            <person name="Probst A.J."/>
            <person name="Thomas B.C."/>
            <person name="Singh A."/>
            <person name="Wilkins M.J."/>
            <person name="Karaoz U."/>
            <person name="Brodie E.L."/>
            <person name="Williams K.H."/>
            <person name="Hubbard S.S."/>
            <person name="Banfield J.F."/>
        </authorList>
    </citation>
    <scope>NUCLEOTIDE SEQUENCE [LARGE SCALE GENOMIC DNA]</scope>
</reference>
<dbReference type="AlphaFoldDB" id="A0A1F6VSU2"/>
<dbReference type="Pfam" id="PF18924">
    <property type="entry name" value="DUF5674"/>
    <property type="match status" value="1"/>
</dbReference>
<organism evidence="1 2">
    <name type="scientific">Candidatus Nomurabacteria bacterium RIFCSPHIGHO2_02_FULL_38_15</name>
    <dbReference type="NCBI Taxonomy" id="1801752"/>
    <lineage>
        <taxon>Bacteria</taxon>
        <taxon>Candidatus Nomuraibacteriota</taxon>
    </lineage>
</organism>
<evidence type="ECO:0000313" key="1">
    <source>
        <dbReference type="EMBL" id="OGI72662.1"/>
    </source>
</evidence>
<comment type="caution">
    <text evidence="1">The sequence shown here is derived from an EMBL/GenBank/DDBJ whole genome shotgun (WGS) entry which is preliminary data.</text>
</comment>
<dbReference type="STRING" id="1801752.A3J61_01320"/>
<dbReference type="InterPro" id="IPR043731">
    <property type="entry name" value="DUF5674"/>
</dbReference>
<gene>
    <name evidence="1" type="ORF">A3J61_01320</name>
</gene>
<name>A0A1F6VSU2_9BACT</name>
<accession>A0A1F6VSU2</accession>
<protein>
    <submittedName>
        <fullName evidence="1">Uncharacterized protein</fullName>
    </submittedName>
</protein>
<evidence type="ECO:0000313" key="2">
    <source>
        <dbReference type="Proteomes" id="UP000179686"/>
    </source>
</evidence>
<proteinExistence type="predicted"/>